<dbReference type="Pfam" id="PF21863">
    <property type="entry name" value="HTH_67"/>
    <property type="match status" value="1"/>
</dbReference>
<dbReference type="Proteomes" id="UP001560267">
    <property type="component" value="Unassembled WGS sequence"/>
</dbReference>
<dbReference type="EMBL" id="JBFSHR010000008">
    <property type="protein sequence ID" value="MEX6428969.1"/>
    <property type="molecule type" value="Genomic_DNA"/>
</dbReference>
<keyword evidence="2" id="KW-1185">Reference proteome</keyword>
<comment type="caution">
    <text evidence="1">The sequence shown here is derived from an EMBL/GenBank/DDBJ whole genome shotgun (WGS) entry which is preliminary data.</text>
</comment>
<gene>
    <name evidence="1" type="ORF">AB6A68_03855</name>
</gene>
<evidence type="ECO:0000313" key="2">
    <source>
        <dbReference type="Proteomes" id="UP001560267"/>
    </source>
</evidence>
<proteinExistence type="predicted"/>
<dbReference type="InterPro" id="IPR054058">
    <property type="entry name" value="HTH_67"/>
</dbReference>
<protein>
    <submittedName>
        <fullName evidence="1">Uncharacterized protein</fullName>
    </submittedName>
</protein>
<organism evidence="1 2">
    <name type="scientific">Ferrimicrobium acidiphilum</name>
    <dbReference type="NCBI Taxonomy" id="121039"/>
    <lineage>
        <taxon>Bacteria</taxon>
        <taxon>Bacillati</taxon>
        <taxon>Actinomycetota</taxon>
        <taxon>Acidimicrobiia</taxon>
        <taxon>Acidimicrobiales</taxon>
        <taxon>Acidimicrobiaceae</taxon>
        <taxon>Ferrimicrobium</taxon>
    </lineage>
</organism>
<reference evidence="1 2" key="1">
    <citation type="submission" date="2024-07" db="EMBL/GenBank/DDBJ databases">
        <title>Draft Genome Sequence of Ferrimicrobium acidiphilum Strain YE2023, Isolated from a Pulp of Bioleach Reactor.</title>
        <authorList>
            <person name="Elkina Y.A."/>
            <person name="Bulaeva A.G."/>
            <person name="Beletsky A.V."/>
            <person name="Mardanov A.V."/>
        </authorList>
    </citation>
    <scope>NUCLEOTIDE SEQUENCE [LARGE SCALE GENOMIC DNA]</scope>
    <source>
        <strain evidence="1 2">YE2023</strain>
    </source>
</reference>
<name>A0ABV3Y3C0_9ACTN</name>
<sequence>MDHAQRQQTSLHTWAQLEALHDLTYFAKECRDAYKKLGVGDSWARYFGGRSAPMGRVNASVVTATFYSFAHRLIAPSIPSVWEVATPDQFIRARFEGFRATWERIMSASTLAPSQAAHLRAAALAMRAAVTGSQAGHVLYSANLEIQAPDDPVSQLFHAATLIREYRGDSHNNLLAAHRIDGCQAHILMVAIGAEDRESSQRSRGYTDDEWATGTDTLIGRGYLDTQQNITPAGRSFRADLERATNQLMGQIFDVLSHRELSELAALTAPIAMAIHASGSLPNFTRAFEVLELDESW</sequence>
<accession>A0ABV3Y3C0</accession>
<dbReference type="RefSeq" id="WP_298384208.1">
    <property type="nucleotide sequence ID" value="NZ_JBFSHR010000008.1"/>
</dbReference>
<dbReference type="NCBIfam" id="NF047719">
    <property type="entry name" value="SCO6745_fam_HTH"/>
    <property type="match status" value="1"/>
</dbReference>
<evidence type="ECO:0000313" key="1">
    <source>
        <dbReference type="EMBL" id="MEX6428969.1"/>
    </source>
</evidence>